<keyword evidence="2" id="KW-1185">Reference proteome</keyword>
<evidence type="ECO:0000313" key="2">
    <source>
        <dbReference type="Proteomes" id="UP000604825"/>
    </source>
</evidence>
<dbReference type="Proteomes" id="UP000604825">
    <property type="component" value="Unassembled WGS sequence"/>
</dbReference>
<proteinExistence type="predicted"/>
<organism evidence="1 2">
    <name type="scientific">Miscanthus lutarioriparius</name>
    <dbReference type="NCBI Taxonomy" id="422564"/>
    <lineage>
        <taxon>Eukaryota</taxon>
        <taxon>Viridiplantae</taxon>
        <taxon>Streptophyta</taxon>
        <taxon>Embryophyta</taxon>
        <taxon>Tracheophyta</taxon>
        <taxon>Spermatophyta</taxon>
        <taxon>Magnoliopsida</taxon>
        <taxon>Liliopsida</taxon>
        <taxon>Poales</taxon>
        <taxon>Poaceae</taxon>
        <taxon>PACMAD clade</taxon>
        <taxon>Panicoideae</taxon>
        <taxon>Andropogonodae</taxon>
        <taxon>Andropogoneae</taxon>
        <taxon>Saccharinae</taxon>
        <taxon>Miscanthus</taxon>
    </lineage>
</organism>
<protein>
    <submittedName>
        <fullName evidence="1">Uncharacterized protein</fullName>
    </submittedName>
</protein>
<accession>A0A811Q650</accession>
<dbReference type="EMBL" id="CAJGYO010000008">
    <property type="protein sequence ID" value="CAD6252105.1"/>
    <property type="molecule type" value="Genomic_DNA"/>
</dbReference>
<dbReference type="AlphaFoldDB" id="A0A811Q650"/>
<gene>
    <name evidence="1" type="ORF">NCGR_LOCUS35833</name>
</gene>
<reference evidence="1" key="1">
    <citation type="submission" date="2020-10" db="EMBL/GenBank/DDBJ databases">
        <authorList>
            <person name="Han B."/>
            <person name="Lu T."/>
            <person name="Zhao Q."/>
            <person name="Huang X."/>
            <person name="Zhao Y."/>
        </authorList>
    </citation>
    <scope>NUCLEOTIDE SEQUENCE</scope>
</reference>
<name>A0A811Q650_9POAL</name>
<sequence length="130" mass="14361">MAAYPCDGPGVGAAHDEGHAYAARVPLPQRRRRLIPSSPLSRGTEAQPPDVVQENDLLCVGHHLAVRNIVALQSYPVKDLWFKSESKRFDVCLFLSSCSSSNNYAPVATSIWIQILDSQLFILTMSFAYI</sequence>
<evidence type="ECO:0000313" key="1">
    <source>
        <dbReference type="EMBL" id="CAD6252105.1"/>
    </source>
</evidence>
<comment type="caution">
    <text evidence="1">The sequence shown here is derived from an EMBL/GenBank/DDBJ whole genome shotgun (WGS) entry which is preliminary data.</text>
</comment>